<dbReference type="EMBL" id="CAJVPY010009001">
    <property type="protein sequence ID" value="CAG8703523.1"/>
    <property type="molecule type" value="Genomic_DNA"/>
</dbReference>
<keyword evidence="2" id="KW-1185">Reference proteome</keyword>
<sequence length="50" mass="5779">TNNILFESTTNRLAFYERDHDLGNMDYDSINLAQQIVNKENSEISNDSNN</sequence>
<protein>
    <submittedName>
        <fullName evidence="1">5389_t:CDS:1</fullName>
    </submittedName>
</protein>
<dbReference type="OrthoDB" id="2436897at2759"/>
<accession>A0A9N9HS99</accession>
<dbReference type="AlphaFoldDB" id="A0A9N9HS99"/>
<organism evidence="1 2">
    <name type="scientific">Dentiscutata erythropus</name>
    <dbReference type="NCBI Taxonomy" id="1348616"/>
    <lineage>
        <taxon>Eukaryota</taxon>
        <taxon>Fungi</taxon>
        <taxon>Fungi incertae sedis</taxon>
        <taxon>Mucoromycota</taxon>
        <taxon>Glomeromycotina</taxon>
        <taxon>Glomeromycetes</taxon>
        <taxon>Diversisporales</taxon>
        <taxon>Gigasporaceae</taxon>
        <taxon>Dentiscutata</taxon>
    </lineage>
</organism>
<proteinExistence type="predicted"/>
<evidence type="ECO:0000313" key="1">
    <source>
        <dbReference type="EMBL" id="CAG8703523.1"/>
    </source>
</evidence>
<comment type="caution">
    <text evidence="1">The sequence shown here is derived from an EMBL/GenBank/DDBJ whole genome shotgun (WGS) entry which is preliminary data.</text>
</comment>
<dbReference type="Proteomes" id="UP000789405">
    <property type="component" value="Unassembled WGS sequence"/>
</dbReference>
<feature type="non-terminal residue" evidence="1">
    <location>
        <position position="1"/>
    </location>
</feature>
<gene>
    <name evidence="1" type="ORF">DERYTH_LOCUS13140</name>
</gene>
<evidence type="ECO:0000313" key="2">
    <source>
        <dbReference type="Proteomes" id="UP000789405"/>
    </source>
</evidence>
<reference evidence="1" key="1">
    <citation type="submission" date="2021-06" db="EMBL/GenBank/DDBJ databases">
        <authorList>
            <person name="Kallberg Y."/>
            <person name="Tangrot J."/>
            <person name="Rosling A."/>
        </authorList>
    </citation>
    <scope>NUCLEOTIDE SEQUENCE</scope>
    <source>
        <strain evidence="1">MA453B</strain>
    </source>
</reference>
<name>A0A9N9HS99_9GLOM</name>